<dbReference type="Gene3D" id="1.10.1660.10">
    <property type="match status" value="1"/>
</dbReference>
<dbReference type="PRINTS" id="PR00040">
    <property type="entry name" value="HTHMERR"/>
</dbReference>
<keyword evidence="1" id="KW-0238">DNA-binding</keyword>
<dbReference type="RefSeq" id="WP_147074937.1">
    <property type="nucleotide sequence ID" value="NZ_AP021884.1"/>
</dbReference>
<feature type="domain" description="HTH merR-type" evidence="2">
    <location>
        <begin position="1"/>
        <end position="70"/>
    </location>
</feature>
<dbReference type="GO" id="GO:0003700">
    <property type="term" value="F:DNA-binding transcription factor activity"/>
    <property type="evidence" value="ECO:0007669"/>
    <property type="project" value="InterPro"/>
</dbReference>
<dbReference type="PANTHER" id="PTHR30204">
    <property type="entry name" value="REDOX-CYCLING DRUG-SENSING TRANSCRIPTIONAL ACTIVATOR SOXR"/>
    <property type="match status" value="1"/>
</dbReference>
<evidence type="ECO:0000256" key="1">
    <source>
        <dbReference type="ARBA" id="ARBA00023125"/>
    </source>
</evidence>
<dbReference type="InterPro" id="IPR000551">
    <property type="entry name" value="MerR-type_HTH_dom"/>
</dbReference>
<dbReference type="Pfam" id="PF13411">
    <property type="entry name" value="MerR_1"/>
    <property type="match status" value="1"/>
</dbReference>
<dbReference type="SMART" id="SM00422">
    <property type="entry name" value="HTH_MERR"/>
    <property type="match status" value="1"/>
</dbReference>
<organism evidence="3 4">
    <name type="scientific">Sulfuriferula plumbiphila</name>
    <dbReference type="NCBI Taxonomy" id="171865"/>
    <lineage>
        <taxon>Bacteria</taxon>
        <taxon>Pseudomonadati</taxon>
        <taxon>Pseudomonadota</taxon>
        <taxon>Betaproteobacteria</taxon>
        <taxon>Nitrosomonadales</taxon>
        <taxon>Sulfuricellaceae</taxon>
        <taxon>Sulfuriferula</taxon>
    </lineage>
</organism>
<reference evidence="3 4" key="1">
    <citation type="submission" date="2019-07" db="EMBL/GenBank/DDBJ databases">
        <title>Whole genome shotgun sequence of Thiobacillus plumbophilus NBRC 107929.</title>
        <authorList>
            <person name="Hosoyama A."/>
            <person name="Uohara A."/>
            <person name="Ohji S."/>
            <person name="Ichikawa N."/>
        </authorList>
    </citation>
    <scope>NUCLEOTIDE SEQUENCE [LARGE SCALE GENOMIC DNA]</scope>
    <source>
        <strain evidence="3 4">NBRC 107929</strain>
    </source>
</reference>
<accession>A0A512LBY9</accession>
<evidence type="ECO:0000259" key="2">
    <source>
        <dbReference type="PROSITE" id="PS50937"/>
    </source>
</evidence>
<gene>
    <name evidence="3" type="primary">zntR</name>
    <name evidence="3" type="ORF">TPL01_31310</name>
</gene>
<dbReference type="PROSITE" id="PS00552">
    <property type="entry name" value="HTH_MERR_1"/>
    <property type="match status" value="1"/>
</dbReference>
<keyword evidence="4" id="KW-1185">Reference proteome</keyword>
<dbReference type="CDD" id="cd04770">
    <property type="entry name" value="HTH_HMRTR"/>
    <property type="match status" value="1"/>
</dbReference>
<evidence type="ECO:0000313" key="4">
    <source>
        <dbReference type="Proteomes" id="UP000321337"/>
    </source>
</evidence>
<dbReference type="EMBL" id="BKAD01000042">
    <property type="protein sequence ID" value="GEP31993.1"/>
    <property type="molecule type" value="Genomic_DNA"/>
</dbReference>
<evidence type="ECO:0000313" key="3">
    <source>
        <dbReference type="EMBL" id="GEP31993.1"/>
    </source>
</evidence>
<sequence>MLTIGKLALRVDVTTDTVRYYEKEGLLAPARKTDAGYRLYDDVAIRRLRFIKQAQHCGFSLAEIGELLALKSSDAACCKDVKSVAIEKKLHLEHKIKALRVMSQALSELITVCDDETRPLQECPILAALESSMEKQLKGDRNG</sequence>
<name>A0A512LBY9_9PROT</name>
<dbReference type="AlphaFoldDB" id="A0A512LBY9"/>
<protein>
    <submittedName>
        <fullName evidence="3">Heavy metal-responsive transcriptional regulator</fullName>
    </submittedName>
</protein>
<proteinExistence type="predicted"/>
<comment type="caution">
    <text evidence="3">The sequence shown here is derived from an EMBL/GenBank/DDBJ whole genome shotgun (WGS) entry which is preliminary data.</text>
</comment>
<dbReference type="OrthoDB" id="9802944at2"/>
<dbReference type="PROSITE" id="PS50937">
    <property type="entry name" value="HTH_MERR_2"/>
    <property type="match status" value="1"/>
</dbReference>
<dbReference type="GO" id="GO:0003677">
    <property type="term" value="F:DNA binding"/>
    <property type="evidence" value="ECO:0007669"/>
    <property type="project" value="UniProtKB-KW"/>
</dbReference>
<dbReference type="SUPFAM" id="SSF46955">
    <property type="entry name" value="Putative DNA-binding domain"/>
    <property type="match status" value="1"/>
</dbReference>
<dbReference type="PANTHER" id="PTHR30204:SF92">
    <property type="entry name" value="HTH-TYPE TRANSCRIPTIONAL REGULATOR ZNTR"/>
    <property type="match status" value="1"/>
</dbReference>
<dbReference type="InterPro" id="IPR047057">
    <property type="entry name" value="MerR_fam"/>
</dbReference>
<dbReference type="Proteomes" id="UP000321337">
    <property type="component" value="Unassembled WGS sequence"/>
</dbReference>
<dbReference type="InterPro" id="IPR009061">
    <property type="entry name" value="DNA-bd_dom_put_sf"/>
</dbReference>